<feature type="region of interest" description="Disordered" evidence="1">
    <location>
        <begin position="58"/>
        <end position="91"/>
    </location>
</feature>
<sequence>MRPTLQLLKAAKGFKPLEQQYVRAKGAPTGAAFAMVQTLLTERPRHFREILADAVGNPRAAVSGTQSQNAKGKKKQKGDDDQLGIQVPEGHPFDSGNYLKTRILPVLESMQLIKKEWQQPSESSVLSHLKHKQCMWRLSPEGNNAANTAKYWDKLTSPDLTENDLARMGFAAKPQPAWVLAQLREKQGLRSKQEKIADKDARRDKKGKLSGEERQRDLTRTHLNTRRRNGREVKEQRYAEEMSLRREAKAAAEEAVKAEMAQ</sequence>
<dbReference type="EMBL" id="RSCE01000004">
    <property type="protein sequence ID" value="RSH83127.1"/>
    <property type="molecule type" value="Genomic_DNA"/>
</dbReference>
<dbReference type="RefSeq" id="XP_028477079.1">
    <property type="nucleotide sequence ID" value="XM_028622187.1"/>
</dbReference>
<evidence type="ECO:0000256" key="1">
    <source>
        <dbReference type="SAM" id="MobiDB-lite"/>
    </source>
</evidence>
<comment type="caution">
    <text evidence="2">The sequence shown here is derived from an EMBL/GenBank/DDBJ whole genome shotgun (WGS) entry which is preliminary data.</text>
</comment>
<feature type="compositionally biased region" description="Basic and acidic residues" evidence="1">
    <location>
        <begin position="189"/>
        <end position="220"/>
    </location>
</feature>
<keyword evidence="3" id="KW-1185">Reference proteome</keyword>
<gene>
    <name evidence="2" type="ORF">EHS24_006785</name>
</gene>
<proteinExistence type="predicted"/>
<dbReference type="AlphaFoldDB" id="A0A427XWE2"/>
<protein>
    <submittedName>
        <fullName evidence="2">Uncharacterized protein</fullName>
    </submittedName>
</protein>
<organism evidence="2 3">
    <name type="scientific">Apiotrichum porosum</name>
    <dbReference type="NCBI Taxonomy" id="105984"/>
    <lineage>
        <taxon>Eukaryota</taxon>
        <taxon>Fungi</taxon>
        <taxon>Dikarya</taxon>
        <taxon>Basidiomycota</taxon>
        <taxon>Agaricomycotina</taxon>
        <taxon>Tremellomycetes</taxon>
        <taxon>Trichosporonales</taxon>
        <taxon>Trichosporonaceae</taxon>
        <taxon>Apiotrichum</taxon>
    </lineage>
</organism>
<feature type="region of interest" description="Disordered" evidence="1">
    <location>
        <begin position="189"/>
        <end position="245"/>
    </location>
</feature>
<dbReference type="GeneID" id="39591328"/>
<name>A0A427XWE2_9TREE</name>
<accession>A0A427XWE2</accession>
<evidence type="ECO:0000313" key="3">
    <source>
        <dbReference type="Proteomes" id="UP000279236"/>
    </source>
</evidence>
<dbReference type="OrthoDB" id="2570610at2759"/>
<feature type="compositionally biased region" description="Basic and acidic residues" evidence="1">
    <location>
        <begin position="230"/>
        <end position="245"/>
    </location>
</feature>
<dbReference type="Proteomes" id="UP000279236">
    <property type="component" value="Unassembled WGS sequence"/>
</dbReference>
<evidence type="ECO:0000313" key="2">
    <source>
        <dbReference type="EMBL" id="RSH83127.1"/>
    </source>
</evidence>
<reference evidence="2 3" key="1">
    <citation type="submission" date="2018-11" db="EMBL/GenBank/DDBJ databases">
        <title>Genome sequence of Apiotrichum porosum DSM 27194.</title>
        <authorList>
            <person name="Aliyu H."/>
            <person name="Gorte O."/>
            <person name="Ochsenreither K."/>
        </authorList>
    </citation>
    <scope>NUCLEOTIDE SEQUENCE [LARGE SCALE GENOMIC DNA]</scope>
    <source>
        <strain evidence="2 3">DSM 27194</strain>
    </source>
</reference>